<dbReference type="SUPFAM" id="SSF51261">
    <property type="entry name" value="Duplicated hybrid motif"/>
    <property type="match status" value="1"/>
</dbReference>
<feature type="domain" description="M23ase beta-sheet core" evidence="1">
    <location>
        <begin position="191"/>
        <end position="284"/>
    </location>
</feature>
<dbReference type="PANTHER" id="PTHR21666">
    <property type="entry name" value="PEPTIDASE-RELATED"/>
    <property type="match status" value="1"/>
</dbReference>
<gene>
    <name evidence="3" type="ORF">HCU67_01965</name>
</gene>
<dbReference type="CDD" id="cd12797">
    <property type="entry name" value="M23_peptidase"/>
    <property type="match status" value="1"/>
</dbReference>
<evidence type="ECO:0000313" key="3">
    <source>
        <dbReference type="EMBL" id="NKI30693.1"/>
    </source>
</evidence>
<dbReference type="Pfam" id="PF01551">
    <property type="entry name" value="Peptidase_M23"/>
    <property type="match status" value="1"/>
</dbReference>
<dbReference type="Pfam" id="PF13026">
    <property type="entry name" value="DUF3887"/>
    <property type="match status" value="1"/>
</dbReference>
<dbReference type="InterPro" id="IPR024981">
    <property type="entry name" value="DUF3887"/>
</dbReference>
<name>A0ABX1GM25_9FLAO</name>
<proteinExistence type="predicted"/>
<comment type="caution">
    <text evidence="3">The sequence shown here is derived from an EMBL/GenBank/DDBJ whole genome shotgun (WGS) entry which is preliminary data.</text>
</comment>
<dbReference type="Gene3D" id="2.70.70.10">
    <property type="entry name" value="Glucose Permease (Domain IIA)"/>
    <property type="match status" value="1"/>
</dbReference>
<dbReference type="InterPro" id="IPR050570">
    <property type="entry name" value="Cell_wall_metabolism_enzyme"/>
</dbReference>
<dbReference type="EMBL" id="JAAWWL010000001">
    <property type="protein sequence ID" value="NKI30693.1"/>
    <property type="molecule type" value="Genomic_DNA"/>
</dbReference>
<organism evidence="3 4">
    <name type="scientific">Croceivirga thetidis</name>
    <dbReference type="NCBI Taxonomy" id="2721623"/>
    <lineage>
        <taxon>Bacteria</taxon>
        <taxon>Pseudomonadati</taxon>
        <taxon>Bacteroidota</taxon>
        <taxon>Flavobacteriia</taxon>
        <taxon>Flavobacteriales</taxon>
        <taxon>Flavobacteriaceae</taxon>
        <taxon>Croceivirga</taxon>
    </lineage>
</organism>
<dbReference type="PANTHER" id="PTHR21666:SF285">
    <property type="entry name" value="M23 FAMILY METALLOPEPTIDASE"/>
    <property type="match status" value="1"/>
</dbReference>
<evidence type="ECO:0000259" key="1">
    <source>
        <dbReference type="Pfam" id="PF01551"/>
    </source>
</evidence>
<dbReference type="RefSeq" id="WP_168550931.1">
    <property type="nucleotide sequence ID" value="NZ_JAAWWL010000001.1"/>
</dbReference>
<dbReference type="InterPro" id="IPR011055">
    <property type="entry name" value="Dup_hybrid_motif"/>
</dbReference>
<sequence length="320" mass="36452">MHRFLPLFLLMYFIGFSQDENPSYAGRALDFLQAYNNSNYKSIFDMFDVNMKRALPYEETIDFFSQTVKRPMGEIEDMQFLEIKNGGHIYRTRFNKAVTDIFFNLNAANQISGLYIYPPKPFDVPRIERNSTLMQLPFNNEWFVFWGGTTEEDNYHVAYENQKFAFDLVRVVNGKTFSGDAERNENYFAFGQEIVAPCKAQVVEIIDGVKDNVPGVVNSFDLTGNTVVLRTDDDEFLVLAHLKENSIVVEEGQEVNAGEVLAQCGNSGNSSEPHLHLSLQNTQDMANAIGGKLYFDSILVNGETHRDYLPKKGEYISNSN</sequence>
<feature type="domain" description="DUF3887" evidence="2">
    <location>
        <begin position="29"/>
        <end position="114"/>
    </location>
</feature>
<dbReference type="Proteomes" id="UP000718451">
    <property type="component" value="Unassembled WGS sequence"/>
</dbReference>
<reference evidence="3 4" key="1">
    <citation type="submission" date="2020-04" db="EMBL/GenBank/DDBJ databases">
        <authorList>
            <person name="Yoon J."/>
        </authorList>
    </citation>
    <scope>NUCLEOTIDE SEQUENCE [LARGE SCALE GENOMIC DNA]</scope>
    <source>
        <strain evidence="3 4">DJ-13</strain>
    </source>
</reference>
<dbReference type="InterPro" id="IPR016047">
    <property type="entry name" value="M23ase_b-sheet_dom"/>
</dbReference>
<keyword evidence="4" id="KW-1185">Reference proteome</keyword>
<protein>
    <submittedName>
        <fullName evidence="3">Peptidoglycan DD-metalloendopeptidase family protein</fullName>
    </submittedName>
</protein>
<accession>A0ABX1GM25</accession>
<evidence type="ECO:0000313" key="4">
    <source>
        <dbReference type="Proteomes" id="UP000718451"/>
    </source>
</evidence>
<evidence type="ECO:0000259" key="2">
    <source>
        <dbReference type="Pfam" id="PF13026"/>
    </source>
</evidence>